<accession>A0A2T4UTN5</accession>
<feature type="chain" id="PRO_5038816450" evidence="1">
    <location>
        <begin position="20"/>
        <end position="413"/>
    </location>
</feature>
<evidence type="ECO:0000256" key="1">
    <source>
        <dbReference type="SAM" id="SignalP"/>
    </source>
</evidence>
<reference evidence="2 3" key="1">
    <citation type="submission" date="2018-03" db="EMBL/GenBank/DDBJ databases">
        <title>Bacteriophage NCPPB3778 and a type I-E CRISPR drive the evolution of the US Biological Select Agent, Rathayibacter toxicus.</title>
        <authorList>
            <person name="Davis E.W.II."/>
            <person name="Tabima J.F."/>
            <person name="Weisberg A.J."/>
            <person name="Dantas Lopes L."/>
            <person name="Wiseman M.S."/>
            <person name="Wiseman M.S."/>
            <person name="Pupko T."/>
            <person name="Belcher M.S."/>
            <person name="Sechler A.J."/>
            <person name="Tancos M.A."/>
            <person name="Schroeder B.K."/>
            <person name="Murray T.D."/>
            <person name="Luster D.G."/>
            <person name="Schneider W.L."/>
            <person name="Rogers E."/>
            <person name="Andreote F.D."/>
            <person name="Grunwald N.J."/>
            <person name="Putnam M.L."/>
            <person name="Chang J.H."/>
        </authorList>
    </citation>
    <scope>NUCLEOTIDE SEQUENCE [LARGE SCALE GENOMIC DNA]</scope>
    <source>
        <strain evidence="2 3">DSM 15933</strain>
    </source>
</reference>
<sequence>MRRSGRRAAAGLLATLVLALVGCTAPPDGSEVALERLADRLRALPGVAAVETSLTEADPKDRPDEWIAGLDIEATESGLGIAAEVRREVSAGVPEVALQVGLRIPEGTHGAAVSLDPRLEDDVDMAGLLRGQSFAAGVDLLPWWRSVALADGAAFADAVPALRALAPTADLALVRGTTSVGVDGSSPGAALLSRIDAFAADPRVERLTSTTSIERARGSIRLTAADFDEVAGILAATADEAAEAGLRPRTSFSVTAPDYSEERSGWLGLPLGSPEPDDLALGDPPAPVIDPAEAAAALAEGESGVRAFLEAAIAASGVPAEVTTVVAPCSDASASRAEGHVVIPVFTVLDSAQEPFDAVVAGWAAEGFERTDRASGRDFWTTSAERDDRVASASIRGTQEGLSLTATAECVPQ</sequence>
<keyword evidence="1" id="KW-0732">Signal</keyword>
<dbReference type="EMBL" id="PZPL01000001">
    <property type="protein sequence ID" value="PTL72863.1"/>
    <property type="molecule type" value="Genomic_DNA"/>
</dbReference>
<feature type="signal peptide" evidence="1">
    <location>
        <begin position="1"/>
        <end position="19"/>
    </location>
</feature>
<proteinExistence type="predicted"/>
<evidence type="ECO:0000313" key="3">
    <source>
        <dbReference type="Proteomes" id="UP000241085"/>
    </source>
</evidence>
<name>A0A2T4UTN5_9MICO</name>
<dbReference type="AlphaFoldDB" id="A0A2T4UTN5"/>
<comment type="caution">
    <text evidence="2">The sequence shown here is derived from an EMBL/GenBank/DDBJ whole genome shotgun (WGS) entry which is preliminary data.</text>
</comment>
<dbReference type="PROSITE" id="PS51257">
    <property type="entry name" value="PROKAR_LIPOPROTEIN"/>
    <property type="match status" value="1"/>
</dbReference>
<protein>
    <submittedName>
        <fullName evidence="2">Uncharacterized protein</fullName>
    </submittedName>
</protein>
<dbReference type="Proteomes" id="UP000241085">
    <property type="component" value="Unassembled WGS sequence"/>
</dbReference>
<dbReference type="RefSeq" id="WP_107574491.1">
    <property type="nucleotide sequence ID" value="NZ_PZPL01000001.1"/>
</dbReference>
<keyword evidence="3" id="KW-1185">Reference proteome</keyword>
<gene>
    <name evidence="2" type="ORF">C1I63_08385</name>
</gene>
<organism evidence="2 3">
    <name type="scientific">Rathayibacter caricis DSM 15933</name>
    <dbReference type="NCBI Taxonomy" id="1328867"/>
    <lineage>
        <taxon>Bacteria</taxon>
        <taxon>Bacillati</taxon>
        <taxon>Actinomycetota</taxon>
        <taxon>Actinomycetes</taxon>
        <taxon>Micrococcales</taxon>
        <taxon>Microbacteriaceae</taxon>
        <taxon>Rathayibacter</taxon>
    </lineage>
</organism>
<evidence type="ECO:0000313" key="2">
    <source>
        <dbReference type="EMBL" id="PTL72863.1"/>
    </source>
</evidence>